<protein>
    <submittedName>
        <fullName evidence="2">Translation initiation inhibitor</fullName>
    </submittedName>
</protein>
<name>A0A1Y0LDH3_TATCI</name>
<reference evidence="4 5" key="1">
    <citation type="submission" date="2016-05" db="EMBL/GenBank/DDBJ databases">
        <title>Complete genome sequence of two 2,5-diketo-D-glunonic acid producing strain Tatumella citrea.</title>
        <authorList>
            <person name="Duan C."/>
            <person name="Yang J."/>
            <person name="Yang S."/>
        </authorList>
    </citation>
    <scope>NUCLEOTIDE SEQUENCE [LARGE SCALE GENOMIC DNA]</scope>
    <source>
        <strain evidence="3 4">ATCC 39140</strain>
        <strain evidence="2 5">DSM 13699</strain>
    </source>
</reference>
<dbReference type="Pfam" id="PF01042">
    <property type="entry name" value="Ribonuc_L-PSP"/>
    <property type="match status" value="1"/>
</dbReference>
<keyword evidence="4" id="KW-1185">Reference proteome</keyword>
<dbReference type="Proteomes" id="UP000195729">
    <property type="component" value="Chromosome"/>
</dbReference>
<dbReference type="EMBL" id="CP015581">
    <property type="protein sequence ID" value="ARV00160.1"/>
    <property type="molecule type" value="Genomic_DNA"/>
</dbReference>
<dbReference type="Gene3D" id="3.30.1330.40">
    <property type="entry name" value="RutC-like"/>
    <property type="match status" value="1"/>
</dbReference>
<evidence type="ECO:0000313" key="4">
    <source>
        <dbReference type="Proteomes" id="UP000195729"/>
    </source>
</evidence>
<dbReference type="Proteomes" id="UP000195814">
    <property type="component" value="Chromosome"/>
</dbReference>
<dbReference type="CDD" id="cd00448">
    <property type="entry name" value="YjgF_YER057c_UK114_family"/>
    <property type="match status" value="1"/>
</dbReference>
<dbReference type="PANTHER" id="PTHR11803">
    <property type="entry name" value="2-IMINOBUTANOATE/2-IMINOPROPANOATE DEAMINASE RIDA"/>
    <property type="match status" value="1"/>
</dbReference>
<dbReference type="PANTHER" id="PTHR11803:SF58">
    <property type="entry name" value="PROTEIN HMF1-RELATED"/>
    <property type="match status" value="1"/>
</dbReference>
<dbReference type="KEGG" id="tci:A7K98_09445"/>
<gene>
    <name evidence="2" type="ORF">A7K98_09445</name>
    <name evidence="3" type="ORF">A7K99_09445</name>
</gene>
<evidence type="ECO:0000313" key="2">
    <source>
        <dbReference type="EMBL" id="ARU96122.1"/>
    </source>
</evidence>
<sequence length="130" mass="14312">MKRFQSIPGTPAVAGPYSQAVVSGGFVFTAGQIPVSPLDNQSPPDFEQQVRQIMNNLRQTLLAAGSDLQHVVKMNGYLTDPDQLETYNRVYREFMGDTLPARTTVCVSLWGVSMEIDCIAECISPDQQSE</sequence>
<dbReference type="SUPFAM" id="SSF55298">
    <property type="entry name" value="YjgF-like"/>
    <property type="match status" value="1"/>
</dbReference>
<dbReference type="EMBL" id="CP015579">
    <property type="protein sequence ID" value="ARU96122.1"/>
    <property type="molecule type" value="Genomic_DNA"/>
</dbReference>
<organism evidence="2 5">
    <name type="scientific">Tatumella citrea</name>
    <name type="common">Pantoea citrea</name>
    <dbReference type="NCBI Taxonomy" id="53336"/>
    <lineage>
        <taxon>Bacteria</taxon>
        <taxon>Pseudomonadati</taxon>
        <taxon>Pseudomonadota</taxon>
        <taxon>Gammaproteobacteria</taxon>
        <taxon>Enterobacterales</taxon>
        <taxon>Erwiniaceae</taxon>
        <taxon>Tatumella</taxon>
    </lineage>
</organism>
<comment type="similarity">
    <text evidence="1">Belongs to the RutC family.</text>
</comment>
<proteinExistence type="inferred from homology"/>
<evidence type="ECO:0000313" key="3">
    <source>
        <dbReference type="EMBL" id="ARV00160.1"/>
    </source>
</evidence>
<evidence type="ECO:0000256" key="1">
    <source>
        <dbReference type="ARBA" id="ARBA00010552"/>
    </source>
</evidence>
<dbReference type="AlphaFoldDB" id="A0A1Y0LDH3"/>
<evidence type="ECO:0000313" key="5">
    <source>
        <dbReference type="Proteomes" id="UP000195814"/>
    </source>
</evidence>
<dbReference type="InterPro" id="IPR035959">
    <property type="entry name" value="RutC-like_sf"/>
</dbReference>
<dbReference type="InterPro" id="IPR006175">
    <property type="entry name" value="YjgF/YER057c/UK114"/>
</dbReference>
<dbReference type="OrthoDB" id="9803101at2"/>
<dbReference type="GO" id="GO:0019239">
    <property type="term" value="F:deaminase activity"/>
    <property type="evidence" value="ECO:0007669"/>
    <property type="project" value="TreeGrafter"/>
</dbReference>
<dbReference type="GO" id="GO:0005829">
    <property type="term" value="C:cytosol"/>
    <property type="evidence" value="ECO:0007669"/>
    <property type="project" value="TreeGrafter"/>
</dbReference>
<accession>A0A1Y0LDH3</accession>